<organism evidence="2">
    <name type="scientific">Candidatus Kentrum sp. TUN</name>
    <dbReference type="NCBI Taxonomy" id="2126343"/>
    <lineage>
        <taxon>Bacteria</taxon>
        <taxon>Pseudomonadati</taxon>
        <taxon>Pseudomonadota</taxon>
        <taxon>Gammaproteobacteria</taxon>
        <taxon>Candidatus Kentrum</taxon>
    </lineage>
</organism>
<dbReference type="InterPro" id="IPR001646">
    <property type="entry name" value="5peptide_repeat"/>
</dbReference>
<dbReference type="Pfam" id="PF00805">
    <property type="entry name" value="Pentapeptide"/>
    <property type="match status" value="1"/>
</dbReference>
<proteinExistence type="predicted"/>
<name>A0A450ZJN1_9GAMM</name>
<dbReference type="AlphaFoldDB" id="A0A450ZJN1"/>
<evidence type="ECO:0000313" key="1">
    <source>
        <dbReference type="EMBL" id="VFK51616.1"/>
    </source>
</evidence>
<dbReference type="EMBL" id="CAADFY010000036">
    <property type="protein sequence ID" value="VFK54023.1"/>
    <property type="molecule type" value="Genomic_DNA"/>
</dbReference>
<gene>
    <name evidence="1" type="ORF">BECKTUN1418E_GA0071001_100620</name>
    <name evidence="2" type="ORF">BECKTUN1418F_GA0071002_10365</name>
</gene>
<evidence type="ECO:0000313" key="2">
    <source>
        <dbReference type="EMBL" id="VFK54023.1"/>
    </source>
</evidence>
<reference evidence="2" key="1">
    <citation type="submission" date="2019-02" db="EMBL/GenBank/DDBJ databases">
        <authorList>
            <person name="Gruber-Vodicka R. H."/>
            <person name="Seah K. B. B."/>
        </authorList>
    </citation>
    <scope>NUCLEOTIDE SEQUENCE</scope>
    <source>
        <strain evidence="1">BECK_BY2</strain>
        <strain evidence="2">BECK_BY3</strain>
    </source>
</reference>
<dbReference type="Gene3D" id="2.160.20.80">
    <property type="entry name" value="E3 ubiquitin-protein ligase SopA"/>
    <property type="match status" value="1"/>
</dbReference>
<protein>
    <submittedName>
        <fullName evidence="2">Pentapeptide repeat-containing protein</fullName>
    </submittedName>
</protein>
<accession>A0A450ZJN1</accession>
<dbReference type="EMBL" id="CAADFV010000006">
    <property type="protein sequence ID" value="VFK51616.1"/>
    <property type="molecule type" value="Genomic_DNA"/>
</dbReference>
<sequence>MAPNGTVQGAQKIAQLKAQQHAYSFEIPLTLIRNAIVGFLKKDRGLSTKIKIHGVHLDYADFTKADLNDYDFTGATLTHVNFKRATLTDTIFDRAVILNSYFSENDIGGTSFKKAILGSCHFHDLSNKENKNGKPSPNKMDEALLVVSC</sequence>
<dbReference type="SUPFAM" id="SSF141571">
    <property type="entry name" value="Pentapeptide repeat-like"/>
    <property type="match status" value="1"/>
</dbReference>